<comment type="subcellular location">
    <subcellularLocation>
        <location evidence="1 7">Cell membrane</location>
        <topology evidence="1 7">Multi-pass membrane protein</topology>
    </subcellularLocation>
</comment>
<organism evidence="10 11">
    <name type="scientific">Jiangella alba</name>
    <dbReference type="NCBI Taxonomy" id="561176"/>
    <lineage>
        <taxon>Bacteria</taxon>
        <taxon>Bacillati</taxon>
        <taxon>Actinomycetota</taxon>
        <taxon>Actinomycetes</taxon>
        <taxon>Jiangellales</taxon>
        <taxon>Jiangellaceae</taxon>
        <taxon>Jiangella</taxon>
    </lineage>
</organism>
<evidence type="ECO:0000313" key="10">
    <source>
        <dbReference type="EMBL" id="SED68795.1"/>
    </source>
</evidence>
<dbReference type="Gene3D" id="1.10.3720.10">
    <property type="entry name" value="MetI-like"/>
    <property type="match status" value="1"/>
</dbReference>
<dbReference type="STRING" id="561176.SAMN04488561_0266"/>
<evidence type="ECO:0000256" key="4">
    <source>
        <dbReference type="ARBA" id="ARBA00022692"/>
    </source>
</evidence>
<dbReference type="CDD" id="cd06261">
    <property type="entry name" value="TM_PBP2"/>
    <property type="match status" value="1"/>
</dbReference>
<dbReference type="InterPro" id="IPR051393">
    <property type="entry name" value="ABC_transporter_permease"/>
</dbReference>
<dbReference type="GO" id="GO:0055085">
    <property type="term" value="P:transmembrane transport"/>
    <property type="evidence" value="ECO:0007669"/>
    <property type="project" value="InterPro"/>
</dbReference>
<keyword evidence="11" id="KW-1185">Reference proteome</keyword>
<keyword evidence="6 7" id="KW-0472">Membrane</keyword>
<comment type="similarity">
    <text evidence="7">Belongs to the binding-protein-dependent transport system permease family.</text>
</comment>
<keyword evidence="3" id="KW-1003">Cell membrane</keyword>
<feature type="transmembrane region" description="Helical" evidence="7">
    <location>
        <begin position="221"/>
        <end position="243"/>
    </location>
</feature>
<dbReference type="InterPro" id="IPR035906">
    <property type="entry name" value="MetI-like_sf"/>
</dbReference>
<dbReference type="RefSeq" id="WP_069111269.1">
    <property type="nucleotide sequence ID" value="NZ_FNUC01000001.1"/>
</dbReference>
<name>A0A1H5CQB4_9ACTN</name>
<dbReference type="Pfam" id="PF00528">
    <property type="entry name" value="BPD_transp_1"/>
    <property type="match status" value="1"/>
</dbReference>
<feature type="transmembrane region" description="Helical" evidence="7">
    <location>
        <begin position="29"/>
        <end position="49"/>
    </location>
</feature>
<feature type="transmembrane region" description="Helical" evidence="7">
    <location>
        <begin position="133"/>
        <end position="155"/>
    </location>
</feature>
<sequence length="315" mass="34007">MSVATKVGTTAGPAAAAQPKRRRYDRREVTTAALLLLPSMAIFAVFAFYPLVRTFWLSVHANDLLGLPTQFVGLDQYTEFFSNPDLRRITLTTGIFVVLTALPSVVIGVFLALTLQARIRGINVFRTLMSTPFGFSAAATAVVFAVFFNPAVGVFNGILKMVGLDSVNWLTDPTYALPSLAVVCVWSNVGYTLLVASAGLQGIPDELYEAARIDGAGRWTVVRKIVLPLLTPTMFFLVVIMTINSLQTFGEIHILTGGGPNGSTTTLVYGIYQSAFAYGGSNYGLASVQAVVLLLVVTAATWAQFRVLQRKVFYG</sequence>
<evidence type="ECO:0000256" key="8">
    <source>
        <dbReference type="SAM" id="MobiDB-lite"/>
    </source>
</evidence>
<dbReference type="SUPFAM" id="SSF161098">
    <property type="entry name" value="MetI-like"/>
    <property type="match status" value="1"/>
</dbReference>
<dbReference type="InterPro" id="IPR000515">
    <property type="entry name" value="MetI-like"/>
</dbReference>
<keyword evidence="5 7" id="KW-1133">Transmembrane helix</keyword>
<feature type="compositionally biased region" description="Low complexity" evidence="8">
    <location>
        <begin position="1"/>
        <end position="18"/>
    </location>
</feature>
<dbReference type="OrthoDB" id="34224at2"/>
<dbReference type="PANTHER" id="PTHR30193:SF37">
    <property type="entry name" value="INNER MEMBRANE ABC TRANSPORTER PERMEASE PROTEIN YCJO"/>
    <property type="match status" value="1"/>
</dbReference>
<keyword evidence="2 7" id="KW-0813">Transport</keyword>
<evidence type="ECO:0000256" key="5">
    <source>
        <dbReference type="ARBA" id="ARBA00022989"/>
    </source>
</evidence>
<evidence type="ECO:0000256" key="2">
    <source>
        <dbReference type="ARBA" id="ARBA00022448"/>
    </source>
</evidence>
<evidence type="ECO:0000256" key="6">
    <source>
        <dbReference type="ARBA" id="ARBA00023136"/>
    </source>
</evidence>
<evidence type="ECO:0000256" key="3">
    <source>
        <dbReference type="ARBA" id="ARBA00022475"/>
    </source>
</evidence>
<proteinExistence type="inferred from homology"/>
<reference evidence="11" key="1">
    <citation type="submission" date="2016-10" db="EMBL/GenBank/DDBJ databases">
        <authorList>
            <person name="Varghese N."/>
            <person name="Submissions S."/>
        </authorList>
    </citation>
    <scope>NUCLEOTIDE SEQUENCE [LARGE SCALE GENOMIC DNA]</scope>
    <source>
        <strain evidence="11">DSM 45237</strain>
    </source>
</reference>
<feature type="domain" description="ABC transmembrane type-1" evidence="9">
    <location>
        <begin position="90"/>
        <end position="304"/>
    </location>
</feature>
<protein>
    <submittedName>
        <fullName evidence="10">Carbohydrate ABC transporter membrane protein 1, CUT1 family</fullName>
    </submittedName>
</protein>
<feature type="region of interest" description="Disordered" evidence="8">
    <location>
        <begin position="1"/>
        <end position="23"/>
    </location>
</feature>
<evidence type="ECO:0000313" key="11">
    <source>
        <dbReference type="Proteomes" id="UP000181980"/>
    </source>
</evidence>
<evidence type="ECO:0000256" key="1">
    <source>
        <dbReference type="ARBA" id="ARBA00004651"/>
    </source>
</evidence>
<evidence type="ECO:0000259" key="9">
    <source>
        <dbReference type="PROSITE" id="PS50928"/>
    </source>
</evidence>
<feature type="transmembrane region" description="Helical" evidence="7">
    <location>
        <begin position="283"/>
        <end position="303"/>
    </location>
</feature>
<keyword evidence="4 7" id="KW-0812">Transmembrane</keyword>
<evidence type="ECO:0000256" key="7">
    <source>
        <dbReference type="RuleBase" id="RU363032"/>
    </source>
</evidence>
<feature type="transmembrane region" description="Helical" evidence="7">
    <location>
        <begin position="89"/>
        <end position="113"/>
    </location>
</feature>
<dbReference type="GO" id="GO:0005886">
    <property type="term" value="C:plasma membrane"/>
    <property type="evidence" value="ECO:0007669"/>
    <property type="project" value="UniProtKB-SubCell"/>
</dbReference>
<accession>A0A1H5CQB4</accession>
<gene>
    <name evidence="10" type="ORF">SAMN04488561_0266</name>
</gene>
<dbReference type="PANTHER" id="PTHR30193">
    <property type="entry name" value="ABC TRANSPORTER PERMEASE PROTEIN"/>
    <property type="match status" value="1"/>
</dbReference>
<dbReference type="EMBL" id="FNUC01000001">
    <property type="protein sequence ID" value="SED68795.1"/>
    <property type="molecule type" value="Genomic_DNA"/>
</dbReference>
<dbReference type="AlphaFoldDB" id="A0A1H5CQB4"/>
<dbReference type="Proteomes" id="UP000181980">
    <property type="component" value="Unassembled WGS sequence"/>
</dbReference>
<feature type="transmembrane region" description="Helical" evidence="7">
    <location>
        <begin position="175"/>
        <end position="200"/>
    </location>
</feature>
<dbReference type="PROSITE" id="PS50928">
    <property type="entry name" value="ABC_TM1"/>
    <property type="match status" value="1"/>
</dbReference>